<dbReference type="Proteomes" id="UP000053989">
    <property type="component" value="Unassembled WGS sequence"/>
</dbReference>
<organism evidence="2 3">
    <name type="scientific">Scleroderma citrinum Foug A</name>
    <dbReference type="NCBI Taxonomy" id="1036808"/>
    <lineage>
        <taxon>Eukaryota</taxon>
        <taxon>Fungi</taxon>
        <taxon>Dikarya</taxon>
        <taxon>Basidiomycota</taxon>
        <taxon>Agaricomycotina</taxon>
        <taxon>Agaricomycetes</taxon>
        <taxon>Agaricomycetidae</taxon>
        <taxon>Boletales</taxon>
        <taxon>Sclerodermatineae</taxon>
        <taxon>Sclerodermataceae</taxon>
        <taxon>Scleroderma</taxon>
    </lineage>
</organism>
<name>A0A0C2ZN11_9AGAM</name>
<dbReference type="AlphaFoldDB" id="A0A0C2ZN11"/>
<sequence>MASNRESTVVRQQSPFSNEDDGLLSGLRPRIHDPHNIHTRKTHALSPPYFTLTHPLSSFAGGVITFCFVAIDPDAFFPVRLRAVTTHMSLNHPTSALRRSITPPLLHQEIIIPYQVGTAEYFVLPLTGATALQAWPFYSLSSSLGLLSSFVPASYPWEH</sequence>
<reference evidence="2 3" key="1">
    <citation type="submission" date="2014-04" db="EMBL/GenBank/DDBJ databases">
        <authorList>
            <consortium name="DOE Joint Genome Institute"/>
            <person name="Kuo A."/>
            <person name="Kohler A."/>
            <person name="Nagy L.G."/>
            <person name="Floudas D."/>
            <person name="Copeland A."/>
            <person name="Barry K.W."/>
            <person name="Cichocki N."/>
            <person name="Veneault-Fourrey C."/>
            <person name="LaButti K."/>
            <person name="Lindquist E.A."/>
            <person name="Lipzen A."/>
            <person name="Lundell T."/>
            <person name="Morin E."/>
            <person name="Murat C."/>
            <person name="Sun H."/>
            <person name="Tunlid A."/>
            <person name="Henrissat B."/>
            <person name="Grigoriev I.V."/>
            <person name="Hibbett D.S."/>
            <person name="Martin F."/>
            <person name="Nordberg H.P."/>
            <person name="Cantor M.N."/>
            <person name="Hua S.X."/>
        </authorList>
    </citation>
    <scope>NUCLEOTIDE SEQUENCE [LARGE SCALE GENOMIC DNA]</scope>
    <source>
        <strain evidence="2 3">Foug A</strain>
    </source>
</reference>
<evidence type="ECO:0000313" key="3">
    <source>
        <dbReference type="Proteomes" id="UP000053989"/>
    </source>
</evidence>
<protein>
    <submittedName>
        <fullName evidence="2">Uncharacterized protein</fullName>
    </submittedName>
</protein>
<reference evidence="3" key="2">
    <citation type="submission" date="2015-01" db="EMBL/GenBank/DDBJ databases">
        <title>Evolutionary Origins and Diversification of the Mycorrhizal Mutualists.</title>
        <authorList>
            <consortium name="DOE Joint Genome Institute"/>
            <consortium name="Mycorrhizal Genomics Consortium"/>
            <person name="Kohler A."/>
            <person name="Kuo A."/>
            <person name="Nagy L.G."/>
            <person name="Floudas D."/>
            <person name="Copeland A."/>
            <person name="Barry K.W."/>
            <person name="Cichocki N."/>
            <person name="Veneault-Fourrey C."/>
            <person name="LaButti K."/>
            <person name="Lindquist E.A."/>
            <person name="Lipzen A."/>
            <person name="Lundell T."/>
            <person name="Morin E."/>
            <person name="Murat C."/>
            <person name="Riley R."/>
            <person name="Ohm R."/>
            <person name="Sun H."/>
            <person name="Tunlid A."/>
            <person name="Henrissat B."/>
            <person name="Grigoriev I.V."/>
            <person name="Hibbett D.S."/>
            <person name="Martin F."/>
        </authorList>
    </citation>
    <scope>NUCLEOTIDE SEQUENCE [LARGE SCALE GENOMIC DNA]</scope>
    <source>
        <strain evidence="3">Foug A</strain>
    </source>
</reference>
<gene>
    <name evidence="2" type="ORF">SCLCIDRAFT_24572</name>
</gene>
<accession>A0A0C2ZN11</accession>
<proteinExistence type="predicted"/>
<dbReference type="EMBL" id="KN822038">
    <property type="protein sequence ID" value="KIM62983.1"/>
    <property type="molecule type" value="Genomic_DNA"/>
</dbReference>
<feature type="region of interest" description="Disordered" evidence="1">
    <location>
        <begin position="1"/>
        <end position="31"/>
    </location>
</feature>
<evidence type="ECO:0000256" key="1">
    <source>
        <dbReference type="SAM" id="MobiDB-lite"/>
    </source>
</evidence>
<evidence type="ECO:0000313" key="2">
    <source>
        <dbReference type="EMBL" id="KIM62983.1"/>
    </source>
</evidence>
<feature type="compositionally biased region" description="Polar residues" evidence="1">
    <location>
        <begin position="1"/>
        <end position="17"/>
    </location>
</feature>
<dbReference type="HOGENOM" id="CLU_1661829_0_0_1"/>
<dbReference type="InParanoid" id="A0A0C2ZN11"/>
<keyword evidence="3" id="KW-1185">Reference proteome</keyword>